<feature type="compositionally biased region" description="Low complexity" evidence="9">
    <location>
        <begin position="1297"/>
        <end position="1308"/>
    </location>
</feature>
<organism evidence="12 13">
    <name type="scientific">Trametes cubensis</name>
    <dbReference type="NCBI Taxonomy" id="1111947"/>
    <lineage>
        <taxon>Eukaryota</taxon>
        <taxon>Fungi</taxon>
        <taxon>Dikarya</taxon>
        <taxon>Basidiomycota</taxon>
        <taxon>Agaricomycotina</taxon>
        <taxon>Agaricomycetes</taxon>
        <taxon>Polyporales</taxon>
        <taxon>Polyporaceae</taxon>
        <taxon>Trametes</taxon>
    </lineage>
</organism>
<feature type="compositionally biased region" description="Polar residues" evidence="9">
    <location>
        <begin position="282"/>
        <end position="293"/>
    </location>
</feature>
<dbReference type="EMBL" id="JAPEVG010000089">
    <property type="protein sequence ID" value="KAJ8486885.1"/>
    <property type="molecule type" value="Genomic_DNA"/>
</dbReference>
<proteinExistence type="inferred from homology"/>
<dbReference type="Proteomes" id="UP001215151">
    <property type="component" value="Unassembled WGS sequence"/>
</dbReference>
<feature type="transmembrane region" description="Helical" evidence="10">
    <location>
        <begin position="6"/>
        <end position="31"/>
    </location>
</feature>
<dbReference type="PANTHER" id="PTHR11200">
    <property type="entry name" value="INOSITOL 5-PHOSPHATASE"/>
    <property type="match status" value="1"/>
</dbReference>
<comment type="similarity">
    <text evidence="2">Belongs to the synaptojanin family.</text>
</comment>
<evidence type="ECO:0000256" key="3">
    <source>
        <dbReference type="ARBA" id="ARBA00009678"/>
    </source>
</evidence>
<dbReference type="PROSITE" id="PS50275">
    <property type="entry name" value="SAC"/>
    <property type="match status" value="1"/>
</dbReference>
<feature type="compositionally biased region" description="Low complexity" evidence="9">
    <location>
        <begin position="1274"/>
        <end position="1286"/>
    </location>
</feature>
<dbReference type="GO" id="GO:0046856">
    <property type="term" value="P:phosphatidylinositol dephosphorylation"/>
    <property type="evidence" value="ECO:0007669"/>
    <property type="project" value="InterPro"/>
</dbReference>
<feature type="compositionally biased region" description="Polar residues" evidence="9">
    <location>
        <begin position="1261"/>
        <end position="1273"/>
    </location>
</feature>
<keyword evidence="5" id="KW-0813">Transport</keyword>
<keyword evidence="7" id="KW-0378">Hydrolase</keyword>
<feature type="compositionally biased region" description="Low complexity" evidence="9">
    <location>
        <begin position="179"/>
        <end position="197"/>
    </location>
</feature>
<keyword evidence="10" id="KW-1133">Transmembrane helix</keyword>
<evidence type="ECO:0000313" key="12">
    <source>
        <dbReference type="EMBL" id="KAJ8486885.1"/>
    </source>
</evidence>
<evidence type="ECO:0000256" key="6">
    <source>
        <dbReference type="ARBA" id="ARBA00022490"/>
    </source>
</evidence>
<keyword evidence="10" id="KW-0472">Membrane</keyword>
<comment type="similarity">
    <text evidence="3">In the central section; belongs to the inositol 1,4,5-trisphosphate 5-phosphatase family.</text>
</comment>
<dbReference type="GO" id="GO:0097020">
    <property type="term" value="F:COPII receptor activity"/>
    <property type="evidence" value="ECO:0007669"/>
    <property type="project" value="InterPro"/>
</dbReference>
<dbReference type="InterPro" id="IPR046985">
    <property type="entry name" value="IP5"/>
</dbReference>
<dbReference type="InterPro" id="IPR007277">
    <property type="entry name" value="Svp26/Tex261"/>
</dbReference>
<evidence type="ECO:0000256" key="4">
    <source>
        <dbReference type="ARBA" id="ARBA00013044"/>
    </source>
</evidence>
<keyword evidence="10" id="KW-0812">Transmembrane</keyword>
<reference evidence="12" key="1">
    <citation type="submission" date="2022-11" db="EMBL/GenBank/DDBJ databases">
        <title>Genome Sequence of Cubamyces cubensis.</title>
        <authorList>
            <person name="Buettner E."/>
        </authorList>
    </citation>
    <scope>NUCLEOTIDE SEQUENCE</scope>
    <source>
        <strain evidence="12">MPL-01</strain>
    </source>
</reference>
<dbReference type="Gene3D" id="3.60.10.10">
    <property type="entry name" value="Endonuclease/exonuclease/phosphatase"/>
    <property type="match status" value="1"/>
</dbReference>
<feature type="region of interest" description="Disordered" evidence="9">
    <location>
        <begin position="1253"/>
        <end position="1327"/>
    </location>
</feature>
<evidence type="ECO:0000256" key="2">
    <source>
        <dbReference type="ARBA" id="ARBA00008943"/>
    </source>
</evidence>
<feature type="transmembrane region" description="Helical" evidence="10">
    <location>
        <begin position="98"/>
        <end position="119"/>
    </location>
</feature>
<feature type="region of interest" description="Disordered" evidence="9">
    <location>
        <begin position="176"/>
        <end position="197"/>
    </location>
</feature>
<comment type="subcellular location">
    <subcellularLocation>
        <location evidence="1">Cytoplasm</location>
    </subcellularLocation>
</comment>
<feature type="region of interest" description="Disordered" evidence="9">
    <location>
        <begin position="216"/>
        <end position="338"/>
    </location>
</feature>
<keyword evidence="6" id="KW-0963">Cytoplasm</keyword>
<feature type="compositionally biased region" description="Pro residues" evidence="9">
    <location>
        <begin position="1309"/>
        <end position="1318"/>
    </location>
</feature>
<dbReference type="GO" id="GO:0004439">
    <property type="term" value="F:phosphatidylinositol-4,5-bisphosphate 5-phosphatase activity"/>
    <property type="evidence" value="ECO:0007669"/>
    <property type="project" value="UniProtKB-EC"/>
</dbReference>
<dbReference type="SMART" id="SM00128">
    <property type="entry name" value="IPPc"/>
    <property type="match status" value="1"/>
</dbReference>
<protein>
    <recommendedName>
        <fullName evidence="4">phosphoinositide 5-phosphatase</fullName>
        <ecNumber evidence="4">3.1.3.36</ecNumber>
    </recommendedName>
</protein>
<feature type="domain" description="SAC" evidence="11">
    <location>
        <begin position="471"/>
        <end position="811"/>
    </location>
</feature>
<keyword evidence="13" id="KW-1185">Reference proteome</keyword>
<dbReference type="Pfam" id="PF04148">
    <property type="entry name" value="Erv26"/>
    <property type="match status" value="1"/>
</dbReference>
<dbReference type="InterPro" id="IPR000300">
    <property type="entry name" value="IPPc"/>
</dbReference>
<evidence type="ECO:0000256" key="10">
    <source>
        <dbReference type="SAM" id="Phobius"/>
    </source>
</evidence>
<gene>
    <name evidence="12" type="ORF">ONZ51_g4551</name>
</gene>
<evidence type="ECO:0000256" key="1">
    <source>
        <dbReference type="ARBA" id="ARBA00004496"/>
    </source>
</evidence>
<dbReference type="GO" id="GO:0043813">
    <property type="term" value="F:phosphatidylinositol-3,5-bisphosphate 5-phosphatase activity"/>
    <property type="evidence" value="ECO:0007669"/>
    <property type="project" value="TreeGrafter"/>
</dbReference>
<dbReference type="FunFam" id="3.60.10.10:FF:000029">
    <property type="entry name" value="Inositol polyphosphate 5-phosphatase"/>
    <property type="match status" value="1"/>
</dbReference>
<evidence type="ECO:0000256" key="9">
    <source>
        <dbReference type="SAM" id="MobiDB-lite"/>
    </source>
</evidence>
<dbReference type="GO" id="GO:0006888">
    <property type="term" value="P:endoplasmic reticulum to Golgi vesicle-mediated transport"/>
    <property type="evidence" value="ECO:0007669"/>
    <property type="project" value="InterPro"/>
</dbReference>
<evidence type="ECO:0000313" key="13">
    <source>
        <dbReference type="Proteomes" id="UP001215151"/>
    </source>
</evidence>
<feature type="transmembrane region" description="Helical" evidence="10">
    <location>
        <begin position="43"/>
        <end position="62"/>
    </location>
</feature>
<evidence type="ECO:0000256" key="8">
    <source>
        <dbReference type="ARBA" id="ARBA00022927"/>
    </source>
</evidence>
<evidence type="ECO:0000256" key="5">
    <source>
        <dbReference type="ARBA" id="ARBA00022448"/>
    </source>
</evidence>
<evidence type="ECO:0000256" key="7">
    <source>
        <dbReference type="ARBA" id="ARBA00022801"/>
    </source>
</evidence>
<dbReference type="GO" id="GO:0015031">
    <property type="term" value="P:protein transport"/>
    <property type="evidence" value="ECO:0007669"/>
    <property type="project" value="UniProtKB-KW"/>
</dbReference>
<feature type="transmembrane region" description="Helical" evidence="10">
    <location>
        <begin position="140"/>
        <end position="163"/>
    </location>
</feature>
<evidence type="ECO:0000259" key="11">
    <source>
        <dbReference type="PROSITE" id="PS50275"/>
    </source>
</evidence>
<dbReference type="GO" id="GO:0016020">
    <property type="term" value="C:membrane"/>
    <property type="evidence" value="ECO:0007669"/>
    <property type="project" value="InterPro"/>
</dbReference>
<dbReference type="EC" id="3.1.3.36" evidence="4"/>
<dbReference type="SUPFAM" id="SSF56219">
    <property type="entry name" value="DNase I-like"/>
    <property type="match status" value="1"/>
</dbReference>
<dbReference type="GO" id="GO:0005737">
    <property type="term" value="C:cytoplasm"/>
    <property type="evidence" value="ECO:0007669"/>
    <property type="project" value="UniProtKB-SubCell"/>
</dbReference>
<sequence length="1327" mass="147118">MTLLHLMSYAGAAAAFIFVTLSLASGLLWISELIEEHSRIAKVVGQRSIYAIILVHILLYFYDALPLKHILFSIFCHIVYLQNFTSTWPFISLTSPSFVGSCVLVVLDHFMWFFYFARITQEARHRAHRAYRGPPLPHPVPNFGDIATFFGVCVWLAPLFLFLSLSANDNALPVNAAGTSSVPTSPTAPTRPAPSRSRTSLFKALYDALPIDSLPRLRPRARRRDTSEGIIAPRSPRTAPPSPGLGPVPAMSGLPSPMLSPRRVSSDSYRPGSPSHHLSAGNAAQPSGSSGFSLSAPPRRSIGDEPPKGSGSSSGPRRLEMRRVASAQQEERRGCPPRALVFRAAPNSSSQAIVEFLRKDDVDLVNAVRLTSRIVKGCLGLISIADEMFLVVVTSATEIGNTRPSSRTPETVCQIHDVGFYCLTSSVWDDLSLNSDSLASTTFGDQNDMYMRDYNASGSATPAPEHPCQPLRKLISTGTFYYASDQWDISSRLQRRITRTEPWDLSTYDDRFVWNEYIIKSLLDFRERLDPSERAEMDQCQFIVLAIQGFVGVCTLALPAPPTNGTPVIATLTLISRLGWKRAGTRFNTRGVDDDGNCANFVEVPQCAESHAVEKTDLAFRRRPSSARTNIAIVMYKYEVAFHPAFDRHFASLVEEYGAVHAINLLGTKENEAALTSAYSRHMKSAQHALGDTIGLTSFDFHAAVRIGGHESVFREIRHLESVRDNLDRFGFALADASTDEIVTEQKGVFRTNCLDCLDRTNFVQDILSRTALEQYLMHTRREWIQSGSLWSNHGEMWAENGDALSRIYAGTGALNTSFTRSGKRTLAGVLSDATKSVSRAYINNFQDKGKQAAIDMFVGNLSTQRQVTIFDPIHDSVRAVLESRLSEYSTTKQCTIFAGTWNLNGRPPSSESLLPWLFPRPNAPEPDLFVLGFQEIVPLTAQQIVQTDPEKKRVWESKILDTLERRPNKKSSYILLRSHQLVGTALLVFVKKELTAVMRNVEAASHKTGLRGMSGNKGAVGIRLDYHDTSFCFLTAHFAAGHTNVVERNADYRTIVNGLHFLKGKTIDSHQNIVWLADTNYRIDLDNDRVRTLALIDDFDALLAADQLKRAMDERAVFEGYQEGPLLFRPTYKYDLGTDNYDTSEKMRVPAWTDRILFKGNSLDLSVYSRAELKCSDHRPVFAIFRAEVRIIDHAKRAALSKLLLENVTSTAPGEKLDEKLAGLAFTPEETELPPPSSDEFAWWDDPEHPNGIVIPLPSRNGSLGRNGNPFDSSSESSISSSPSSSEEELYHALQAPITPAQATTTRRPPPPPPPRSGPTASESDS</sequence>
<accession>A0AAD7TVM3</accession>
<dbReference type="PANTHER" id="PTHR11200:SF257">
    <property type="entry name" value="PHOSPHOINOSITIDE 5-PHOSPHATASE"/>
    <property type="match status" value="1"/>
</dbReference>
<dbReference type="Pfam" id="PF02383">
    <property type="entry name" value="Syja_N"/>
    <property type="match status" value="1"/>
</dbReference>
<dbReference type="Pfam" id="PF22669">
    <property type="entry name" value="Exo_endo_phos2"/>
    <property type="match status" value="1"/>
</dbReference>
<feature type="compositionally biased region" description="Basic and acidic residues" evidence="9">
    <location>
        <begin position="317"/>
        <end position="334"/>
    </location>
</feature>
<comment type="caution">
    <text evidence="12">The sequence shown here is derived from an EMBL/GenBank/DDBJ whole genome shotgun (WGS) entry which is preliminary data.</text>
</comment>
<dbReference type="InterPro" id="IPR002013">
    <property type="entry name" value="SAC_dom"/>
</dbReference>
<keyword evidence="8" id="KW-0653">Protein transport</keyword>
<name>A0AAD7TVM3_9APHY</name>
<dbReference type="InterPro" id="IPR036691">
    <property type="entry name" value="Endo/exonu/phosph_ase_sf"/>
</dbReference>